<sequence>MMMKKQSSSFRHWCGTCRRLSDAKSANVGCVGCSIDYGVNGKAHVLAATTFVVDVTTRHGHLTVTPASAVIAVSSTLTPLAPMPPPGRTKIVPVLVLGQYSGPRTSPTFSKFDI</sequence>
<proteinExistence type="predicted"/>
<keyword evidence="2" id="KW-1185">Reference proteome</keyword>
<organism evidence="1 2">
    <name type="scientific">Prunus dulcis</name>
    <name type="common">Almond</name>
    <name type="synonym">Amygdalus dulcis</name>
    <dbReference type="NCBI Taxonomy" id="3755"/>
    <lineage>
        <taxon>Eukaryota</taxon>
        <taxon>Viridiplantae</taxon>
        <taxon>Streptophyta</taxon>
        <taxon>Embryophyta</taxon>
        <taxon>Tracheophyta</taxon>
        <taxon>Spermatophyta</taxon>
        <taxon>Magnoliopsida</taxon>
        <taxon>eudicotyledons</taxon>
        <taxon>Gunneridae</taxon>
        <taxon>Pentapetalae</taxon>
        <taxon>rosids</taxon>
        <taxon>fabids</taxon>
        <taxon>Rosales</taxon>
        <taxon>Rosaceae</taxon>
        <taxon>Amygdaloideae</taxon>
        <taxon>Amygdaleae</taxon>
        <taxon>Prunus</taxon>
    </lineage>
</organism>
<reference evidence="1 2" key="1">
    <citation type="journal article" date="2022" name="G3 (Bethesda)">
        <title>Whole-genome sequence and methylome profiling of the almond [Prunus dulcis (Mill.) D.A. Webb] cultivar 'Nonpareil'.</title>
        <authorList>
            <person name="D'Amico-Willman K.M."/>
            <person name="Ouma W.Z."/>
            <person name="Meulia T."/>
            <person name="Sideli G.M."/>
            <person name="Gradziel T.M."/>
            <person name="Fresnedo-Ramirez J."/>
        </authorList>
    </citation>
    <scope>NUCLEOTIDE SEQUENCE [LARGE SCALE GENOMIC DNA]</scope>
    <source>
        <strain evidence="1">Clone GOH B32 T37-40</strain>
    </source>
</reference>
<evidence type="ECO:0000313" key="1">
    <source>
        <dbReference type="EMBL" id="KAI5342324.1"/>
    </source>
</evidence>
<gene>
    <name evidence="1" type="ORF">L3X38_010199</name>
</gene>
<protein>
    <submittedName>
        <fullName evidence="1">Uncharacterized protein</fullName>
    </submittedName>
</protein>
<accession>A0AAD4ZDZ6</accession>
<comment type="caution">
    <text evidence="1">The sequence shown here is derived from an EMBL/GenBank/DDBJ whole genome shotgun (WGS) entry which is preliminary data.</text>
</comment>
<dbReference type="AlphaFoldDB" id="A0AAD4ZDZ6"/>
<name>A0AAD4ZDZ6_PRUDU</name>
<dbReference type="Proteomes" id="UP001054821">
    <property type="component" value="Chromosome 2"/>
</dbReference>
<evidence type="ECO:0000313" key="2">
    <source>
        <dbReference type="Proteomes" id="UP001054821"/>
    </source>
</evidence>
<dbReference type="EMBL" id="JAJFAZ020000002">
    <property type="protein sequence ID" value="KAI5342324.1"/>
    <property type="molecule type" value="Genomic_DNA"/>
</dbReference>